<dbReference type="OrthoDB" id="163908at2"/>
<evidence type="ECO:0000313" key="2">
    <source>
        <dbReference type="EMBL" id="GCE10537.1"/>
    </source>
</evidence>
<accession>A0A401ZUM9</accession>
<sequence length="117" mass="12694">MQTLLVTIAGPQKSYDLELPGDLPIYDLLPFLIELCFPDGLAQDLSAWSLYLPLSSTILSKAQTLIGSGIVDGAVLQLMDQQALRKVQQPERSFSPRQIAPGPGTGGIGVRWSKEEL</sequence>
<dbReference type="Proteomes" id="UP000287352">
    <property type="component" value="Unassembled WGS sequence"/>
</dbReference>
<dbReference type="Pfam" id="PF08817">
    <property type="entry name" value="YukD"/>
    <property type="match status" value="1"/>
</dbReference>
<organism evidence="2 3">
    <name type="scientific">Tengunoibacter tsumagoiensis</name>
    <dbReference type="NCBI Taxonomy" id="2014871"/>
    <lineage>
        <taxon>Bacteria</taxon>
        <taxon>Bacillati</taxon>
        <taxon>Chloroflexota</taxon>
        <taxon>Ktedonobacteria</taxon>
        <taxon>Ktedonobacterales</taxon>
        <taxon>Dictyobacteraceae</taxon>
        <taxon>Tengunoibacter</taxon>
    </lineage>
</organism>
<reference evidence="3" key="1">
    <citation type="submission" date="2018-12" db="EMBL/GenBank/DDBJ databases">
        <title>Tengunoibacter tsumagoiensis gen. nov., sp. nov., Dictyobacter kobayashii sp. nov., D. alpinus sp. nov., and D. joshuensis sp. nov. and description of Dictyobacteraceae fam. nov. within the order Ktedonobacterales isolated from Tengu-no-mugimeshi.</title>
        <authorList>
            <person name="Wang C.M."/>
            <person name="Zheng Y."/>
            <person name="Sakai Y."/>
            <person name="Toyoda A."/>
            <person name="Minakuchi Y."/>
            <person name="Abe K."/>
            <person name="Yokota A."/>
            <person name="Yabe S."/>
        </authorList>
    </citation>
    <scope>NUCLEOTIDE SEQUENCE [LARGE SCALE GENOMIC DNA]</scope>
    <source>
        <strain evidence="3">Uno3</strain>
    </source>
</reference>
<dbReference type="InterPro" id="IPR024962">
    <property type="entry name" value="YukD-like"/>
</dbReference>
<feature type="region of interest" description="Disordered" evidence="1">
    <location>
        <begin position="90"/>
        <end position="117"/>
    </location>
</feature>
<dbReference type="EMBL" id="BIFR01000001">
    <property type="protein sequence ID" value="GCE10537.1"/>
    <property type="molecule type" value="Genomic_DNA"/>
</dbReference>
<dbReference type="RefSeq" id="WP_126578132.1">
    <property type="nucleotide sequence ID" value="NZ_BIFR01000001.1"/>
</dbReference>
<name>A0A401ZUM9_9CHLR</name>
<keyword evidence="3" id="KW-1185">Reference proteome</keyword>
<proteinExistence type="predicted"/>
<evidence type="ECO:0000313" key="3">
    <source>
        <dbReference type="Proteomes" id="UP000287352"/>
    </source>
</evidence>
<evidence type="ECO:0000256" key="1">
    <source>
        <dbReference type="SAM" id="MobiDB-lite"/>
    </source>
</evidence>
<protein>
    <submittedName>
        <fullName evidence="2">Uncharacterized protein</fullName>
    </submittedName>
</protein>
<gene>
    <name evidence="2" type="ORF">KTT_03960</name>
</gene>
<comment type="caution">
    <text evidence="2">The sequence shown here is derived from an EMBL/GenBank/DDBJ whole genome shotgun (WGS) entry which is preliminary data.</text>
</comment>
<dbReference type="AlphaFoldDB" id="A0A401ZUM9"/>
<dbReference type="Gene3D" id="3.10.20.90">
    <property type="entry name" value="Phosphatidylinositol 3-kinase Catalytic Subunit, Chain A, domain 1"/>
    <property type="match status" value="1"/>
</dbReference>